<comment type="caution">
    <text evidence="8">The sequence shown here is derived from an EMBL/GenBank/DDBJ whole genome shotgun (WGS) entry which is preliminary data.</text>
</comment>
<feature type="transmembrane region" description="Helical" evidence="6">
    <location>
        <begin position="320"/>
        <end position="343"/>
    </location>
</feature>
<dbReference type="SUPFAM" id="SSF103473">
    <property type="entry name" value="MFS general substrate transporter"/>
    <property type="match status" value="1"/>
</dbReference>
<feature type="transmembrane region" description="Helical" evidence="6">
    <location>
        <begin position="43"/>
        <end position="65"/>
    </location>
</feature>
<feature type="transmembrane region" description="Helical" evidence="6">
    <location>
        <begin position="244"/>
        <end position="263"/>
    </location>
</feature>
<dbReference type="PROSITE" id="PS50850">
    <property type="entry name" value="MFS"/>
    <property type="match status" value="1"/>
</dbReference>
<comment type="subcellular location">
    <subcellularLocation>
        <location evidence="1">Membrane</location>
        <topology evidence="1">Multi-pass membrane protein</topology>
    </subcellularLocation>
</comment>
<keyword evidence="3 6" id="KW-0812">Transmembrane</keyword>
<sequence length="388" mass="42018">MASNCGTFVIPSKDLRTLPVQSLYAYLYFMIRDLKIAKEEAEIGYYAGFVGGVYMVGRALLSIPWGIMADRYGRKPVLIIGTGAMLVLNILFGLSTNFWMAISTRFLLGCFNSILGTVKAYATELFTEEYQSAGLSTVSQAWGIGMIVGPSVGGFLAQETLHTHNRNNKSNRDSIEALETANHEEKPKNSKLSLLKNWPLMSSITLYCIFCFHDMAYAESFSLWAESPRKLGGLDYTTEDVGKVLAISGLGLLVFQAFLFPYVEKLIGPVLVARIGGVISIPLLASYPFIAALSGVTLWLLLNFACLLKNTIAEQENRGAANGIAMTGASIASAAGPVLGGALVSWAGNRSDTTILPGSQMTFFILNVIEVIGVLLTFEPFLTTPKAK</sequence>
<dbReference type="EMBL" id="JXTB01000741">
    <property type="protein sequence ID" value="PON33275.1"/>
    <property type="molecule type" value="Genomic_DNA"/>
</dbReference>
<keyword evidence="9" id="KW-1185">Reference proteome</keyword>
<dbReference type="Pfam" id="PF07690">
    <property type="entry name" value="MFS_1"/>
    <property type="match status" value="1"/>
</dbReference>
<dbReference type="InterPro" id="IPR020846">
    <property type="entry name" value="MFS_dom"/>
</dbReference>
<dbReference type="AlphaFoldDB" id="A0A2P5A9Q7"/>
<feature type="transmembrane region" description="Helical" evidence="6">
    <location>
        <begin position="283"/>
        <end position="308"/>
    </location>
</feature>
<dbReference type="GO" id="GO:0022821">
    <property type="term" value="F:solute:potassium antiporter activity"/>
    <property type="evidence" value="ECO:0007669"/>
    <property type="project" value="TreeGrafter"/>
</dbReference>
<evidence type="ECO:0000256" key="3">
    <source>
        <dbReference type="ARBA" id="ARBA00022692"/>
    </source>
</evidence>
<evidence type="ECO:0000256" key="1">
    <source>
        <dbReference type="ARBA" id="ARBA00004141"/>
    </source>
</evidence>
<feature type="domain" description="Major facilitator superfamily (MFS) profile" evidence="7">
    <location>
        <begin position="1"/>
        <end position="388"/>
    </location>
</feature>
<feature type="transmembrane region" description="Helical" evidence="6">
    <location>
        <begin position="363"/>
        <end position="382"/>
    </location>
</feature>
<accession>A0A2P5A9Q7</accession>
<evidence type="ECO:0000256" key="5">
    <source>
        <dbReference type="ARBA" id="ARBA00023136"/>
    </source>
</evidence>
<dbReference type="Gene3D" id="1.20.1250.20">
    <property type="entry name" value="MFS general substrate transporter like domains"/>
    <property type="match status" value="2"/>
</dbReference>
<gene>
    <name evidence="8" type="ORF">PanWU01x14_354160</name>
</gene>
<proteinExistence type="predicted"/>
<dbReference type="InterPro" id="IPR036259">
    <property type="entry name" value="MFS_trans_sf"/>
</dbReference>
<evidence type="ECO:0000256" key="4">
    <source>
        <dbReference type="ARBA" id="ARBA00022989"/>
    </source>
</evidence>
<protein>
    <submittedName>
        <fullName evidence="8">Tetracycline resistance protein/multidrug resistance protein</fullName>
    </submittedName>
</protein>
<name>A0A2P5A9Q7_PARAD</name>
<dbReference type="InterPro" id="IPR001958">
    <property type="entry name" value="Tet-R_TetA/multi-R_MdtG-like"/>
</dbReference>
<keyword evidence="5 6" id="KW-0472">Membrane</keyword>
<dbReference type="PRINTS" id="PR01035">
    <property type="entry name" value="TCRTETA"/>
</dbReference>
<keyword evidence="2" id="KW-0813">Transport</keyword>
<dbReference type="InterPro" id="IPR011701">
    <property type="entry name" value="MFS"/>
</dbReference>
<keyword evidence="4 6" id="KW-1133">Transmembrane helix</keyword>
<evidence type="ECO:0000256" key="2">
    <source>
        <dbReference type="ARBA" id="ARBA00022448"/>
    </source>
</evidence>
<dbReference type="GO" id="GO:0090333">
    <property type="term" value="P:regulation of stomatal closure"/>
    <property type="evidence" value="ECO:0007669"/>
    <property type="project" value="TreeGrafter"/>
</dbReference>
<evidence type="ECO:0000256" key="6">
    <source>
        <dbReference type="SAM" id="Phobius"/>
    </source>
</evidence>
<dbReference type="GO" id="GO:0005886">
    <property type="term" value="C:plasma membrane"/>
    <property type="evidence" value="ECO:0007669"/>
    <property type="project" value="TreeGrafter"/>
</dbReference>
<dbReference type="PANTHER" id="PTHR23504">
    <property type="entry name" value="MAJOR FACILITATOR SUPERFAMILY DOMAIN-CONTAINING PROTEIN 10"/>
    <property type="match status" value="1"/>
</dbReference>
<organism evidence="8 9">
    <name type="scientific">Parasponia andersonii</name>
    <name type="common">Sponia andersonii</name>
    <dbReference type="NCBI Taxonomy" id="3476"/>
    <lineage>
        <taxon>Eukaryota</taxon>
        <taxon>Viridiplantae</taxon>
        <taxon>Streptophyta</taxon>
        <taxon>Embryophyta</taxon>
        <taxon>Tracheophyta</taxon>
        <taxon>Spermatophyta</taxon>
        <taxon>Magnoliopsida</taxon>
        <taxon>eudicotyledons</taxon>
        <taxon>Gunneridae</taxon>
        <taxon>Pentapetalae</taxon>
        <taxon>rosids</taxon>
        <taxon>fabids</taxon>
        <taxon>Rosales</taxon>
        <taxon>Cannabaceae</taxon>
        <taxon>Parasponia</taxon>
    </lineage>
</organism>
<evidence type="ECO:0000313" key="9">
    <source>
        <dbReference type="Proteomes" id="UP000237105"/>
    </source>
</evidence>
<dbReference type="OrthoDB" id="10262656at2759"/>
<feature type="transmembrane region" description="Helical" evidence="6">
    <location>
        <begin position="77"/>
        <end position="102"/>
    </location>
</feature>
<dbReference type="Proteomes" id="UP000237105">
    <property type="component" value="Unassembled WGS sequence"/>
</dbReference>
<evidence type="ECO:0000259" key="7">
    <source>
        <dbReference type="PROSITE" id="PS50850"/>
    </source>
</evidence>
<dbReference type="PANTHER" id="PTHR23504:SF114">
    <property type="entry name" value="PROTEIN ZINC INDUCED FACILITATOR-LIKE 1"/>
    <property type="match status" value="1"/>
</dbReference>
<evidence type="ECO:0000313" key="8">
    <source>
        <dbReference type="EMBL" id="PON33275.1"/>
    </source>
</evidence>
<dbReference type="GO" id="GO:0009705">
    <property type="term" value="C:plant-type vacuole membrane"/>
    <property type="evidence" value="ECO:0007669"/>
    <property type="project" value="TreeGrafter"/>
</dbReference>
<reference evidence="9" key="1">
    <citation type="submission" date="2016-06" db="EMBL/GenBank/DDBJ databases">
        <title>Parallel loss of symbiosis genes in relatives of nitrogen-fixing non-legume Parasponia.</title>
        <authorList>
            <person name="Van Velzen R."/>
            <person name="Holmer R."/>
            <person name="Bu F."/>
            <person name="Rutten L."/>
            <person name="Van Zeijl A."/>
            <person name="Liu W."/>
            <person name="Santuari L."/>
            <person name="Cao Q."/>
            <person name="Sharma T."/>
            <person name="Shen D."/>
            <person name="Roswanjaya Y."/>
            <person name="Wardhani T."/>
            <person name="Kalhor M.S."/>
            <person name="Jansen J."/>
            <person name="Van den Hoogen J."/>
            <person name="Gungor B."/>
            <person name="Hartog M."/>
            <person name="Hontelez J."/>
            <person name="Verver J."/>
            <person name="Yang W.-C."/>
            <person name="Schijlen E."/>
            <person name="Repin R."/>
            <person name="Schilthuizen M."/>
            <person name="Schranz E."/>
            <person name="Heidstra R."/>
            <person name="Miyata K."/>
            <person name="Fedorova E."/>
            <person name="Kohlen W."/>
            <person name="Bisseling T."/>
            <person name="Smit S."/>
            <person name="Geurts R."/>
        </authorList>
    </citation>
    <scope>NUCLEOTIDE SEQUENCE [LARGE SCALE GENOMIC DNA]</scope>
    <source>
        <strain evidence="9">cv. WU1-14</strain>
    </source>
</reference>
<dbReference type="CDD" id="cd17330">
    <property type="entry name" value="MFS_SLC46_TetA_like"/>
    <property type="match status" value="1"/>
</dbReference>